<evidence type="ECO:0000313" key="2">
    <source>
        <dbReference type="EMBL" id="KAL2609661.1"/>
    </source>
</evidence>
<proteinExistence type="predicted"/>
<feature type="region of interest" description="Disordered" evidence="1">
    <location>
        <begin position="1"/>
        <end position="26"/>
    </location>
</feature>
<evidence type="ECO:0000313" key="3">
    <source>
        <dbReference type="Proteomes" id="UP001605036"/>
    </source>
</evidence>
<sequence>MASDQAGEQAAGECEDGDGYMGEGERSLRKVLRRRVGENSDREPHVESSENTIFGTFARYLQLIGHENVAMYPD</sequence>
<comment type="caution">
    <text evidence="2">The sequence shown here is derived from an EMBL/GenBank/DDBJ whole genome shotgun (WGS) entry which is preliminary data.</text>
</comment>
<organism evidence="2 3">
    <name type="scientific">Riccia fluitans</name>
    <dbReference type="NCBI Taxonomy" id="41844"/>
    <lineage>
        <taxon>Eukaryota</taxon>
        <taxon>Viridiplantae</taxon>
        <taxon>Streptophyta</taxon>
        <taxon>Embryophyta</taxon>
        <taxon>Marchantiophyta</taxon>
        <taxon>Marchantiopsida</taxon>
        <taxon>Marchantiidae</taxon>
        <taxon>Marchantiales</taxon>
        <taxon>Ricciaceae</taxon>
        <taxon>Riccia</taxon>
    </lineage>
</organism>
<keyword evidence="3" id="KW-1185">Reference proteome</keyword>
<dbReference type="EMBL" id="JBHFFA010000008">
    <property type="protein sequence ID" value="KAL2609661.1"/>
    <property type="molecule type" value="Genomic_DNA"/>
</dbReference>
<dbReference type="AlphaFoldDB" id="A0ABD1XNY8"/>
<dbReference type="Proteomes" id="UP001605036">
    <property type="component" value="Unassembled WGS sequence"/>
</dbReference>
<evidence type="ECO:0000256" key="1">
    <source>
        <dbReference type="SAM" id="MobiDB-lite"/>
    </source>
</evidence>
<name>A0ABD1XNY8_9MARC</name>
<reference evidence="2 3" key="1">
    <citation type="submission" date="2024-09" db="EMBL/GenBank/DDBJ databases">
        <title>Chromosome-scale assembly of Riccia fluitans.</title>
        <authorList>
            <person name="Paukszto L."/>
            <person name="Sawicki J."/>
            <person name="Karawczyk K."/>
            <person name="Piernik-Szablinska J."/>
            <person name="Szczecinska M."/>
            <person name="Mazdziarz M."/>
        </authorList>
    </citation>
    <scope>NUCLEOTIDE SEQUENCE [LARGE SCALE GENOMIC DNA]</scope>
    <source>
        <strain evidence="2">Rf_01</strain>
        <tissue evidence="2">Aerial parts of the thallus</tissue>
    </source>
</reference>
<protein>
    <submittedName>
        <fullName evidence="2">Uncharacterized protein</fullName>
    </submittedName>
</protein>
<gene>
    <name evidence="2" type="ORF">R1flu_028234</name>
</gene>
<accession>A0ABD1XNY8</accession>